<gene>
    <name evidence="5" type="ORF">XENORESO_020974</name>
</gene>
<keyword evidence="2" id="KW-0694">RNA-binding</keyword>
<feature type="compositionally biased region" description="Basic and acidic residues" evidence="3">
    <location>
        <begin position="60"/>
        <end position="69"/>
    </location>
</feature>
<dbReference type="CDD" id="cd02557">
    <property type="entry name" value="PseudoU_synth_ScRIB2"/>
    <property type="match status" value="1"/>
</dbReference>
<dbReference type="Gene3D" id="3.30.2350.10">
    <property type="entry name" value="Pseudouridine synthase"/>
    <property type="match status" value="1"/>
</dbReference>
<feature type="region of interest" description="Disordered" evidence="3">
    <location>
        <begin position="55"/>
        <end position="108"/>
    </location>
</feature>
<feature type="domain" description="Pseudouridine synthase RsuA/RluA-like" evidence="4">
    <location>
        <begin position="217"/>
        <end position="362"/>
    </location>
</feature>
<evidence type="ECO:0000313" key="5">
    <source>
        <dbReference type="EMBL" id="MEQ2264859.1"/>
    </source>
</evidence>
<keyword evidence="6" id="KW-1185">Reference proteome</keyword>
<dbReference type="InterPro" id="IPR006145">
    <property type="entry name" value="PsdUridine_synth_RsuA/RluA"/>
</dbReference>
<dbReference type="Pfam" id="PF00849">
    <property type="entry name" value="PseudoU_synth_2"/>
    <property type="match status" value="1"/>
</dbReference>
<protein>
    <recommendedName>
        <fullName evidence="4">Pseudouridine synthase RsuA/RluA-like domain-containing protein</fullName>
    </recommendedName>
</protein>
<evidence type="ECO:0000256" key="2">
    <source>
        <dbReference type="PROSITE-ProRule" id="PRU00182"/>
    </source>
</evidence>
<dbReference type="Proteomes" id="UP001444071">
    <property type="component" value="Unassembled WGS sequence"/>
</dbReference>
<sequence length="536" mass="61251">LEQCMYVCQLKVLCCSWYPDVRRNVVRFSSSANIKRPLTHPFIHLWSQRGNLTMEQSDTNTEKRKHDEPDPPETAGRGKRRRGAGGKKLRPGERYIPPPQKRNPGVSFSQDHFNETSYYVEGGLRKVFPYYFDFKTYCKGRWVGKSLQEVFKSEFRSESIEYYERAAKEGRIRLNETPVEDLSVVLRNNDHMRNTVHRHEPPVIGTPLKILVDDGEVLVVDKPASIPVHPCGRFRHNTVIFILGKEHGISELHTVHRLDRLTSGVLLFARTLETSKKLDQMVRERQLEKEYVCRVEGEFPEGKLICEEPILVVSFKIGLCRVDPKGKECRTVFQRLSFNGKTSVVRCLPLTGRTHQIRVHLQYLGFPILNDPIYSSHAWGTDRGKGGLIGKSDEELLQALVEERRSQEDLHLLAFMDDCIGVTKEAAKVEETDSEADKSGKSFPAQAEDCSEKENSNKASPEEPQSLESTVANSAQKTSPGTQDHLCSECKLVRPDPTKKELIMYLHALRYKGPDFEYSAESPDWAKEDWVETDFS</sequence>
<organism evidence="5 6">
    <name type="scientific">Xenotaenia resolanae</name>
    <dbReference type="NCBI Taxonomy" id="208358"/>
    <lineage>
        <taxon>Eukaryota</taxon>
        <taxon>Metazoa</taxon>
        <taxon>Chordata</taxon>
        <taxon>Craniata</taxon>
        <taxon>Vertebrata</taxon>
        <taxon>Euteleostomi</taxon>
        <taxon>Actinopterygii</taxon>
        <taxon>Neopterygii</taxon>
        <taxon>Teleostei</taxon>
        <taxon>Neoteleostei</taxon>
        <taxon>Acanthomorphata</taxon>
        <taxon>Ovalentaria</taxon>
        <taxon>Atherinomorphae</taxon>
        <taxon>Cyprinodontiformes</taxon>
        <taxon>Goodeidae</taxon>
        <taxon>Xenotaenia</taxon>
    </lineage>
</organism>
<dbReference type="NCBIfam" id="TIGR00005">
    <property type="entry name" value="rluA_subfam"/>
    <property type="match status" value="1"/>
</dbReference>
<feature type="non-terminal residue" evidence="5">
    <location>
        <position position="1"/>
    </location>
</feature>
<dbReference type="PROSITE" id="PS01129">
    <property type="entry name" value="PSI_RLU"/>
    <property type="match status" value="1"/>
</dbReference>
<comment type="caution">
    <text evidence="5">The sequence shown here is derived from an EMBL/GenBank/DDBJ whole genome shotgun (WGS) entry which is preliminary data.</text>
</comment>
<feature type="compositionally biased region" description="Polar residues" evidence="3">
    <location>
        <begin position="466"/>
        <end position="482"/>
    </location>
</feature>
<dbReference type="EMBL" id="JAHRIM010030883">
    <property type="protein sequence ID" value="MEQ2264859.1"/>
    <property type="molecule type" value="Genomic_DNA"/>
</dbReference>
<dbReference type="InterPro" id="IPR006225">
    <property type="entry name" value="PsdUridine_synth_RluC/D"/>
</dbReference>
<dbReference type="SUPFAM" id="SSF55120">
    <property type="entry name" value="Pseudouridine synthase"/>
    <property type="match status" value="1"/>
</dbReference>
<feature type="compositionally biased region" description="Basic and acidic residues" evidence="3">
    <location>
        <begin position="429"/>
        <end position="440"/>
    </location>
</feature>
<dbReference type="PROSITE" id="PS50889">
    <property type="entry name" value="S4"/>
    <property type="match status" value="1"/>
</dbReference>
<dbReference type="PANTHER" id="PTHR21600:SF40">
    <property type="entry name" value="PSEUDOURIDYLATE SYNTHASE RPUSD2"/>
    <property type="match status" value="1"/>
</dbReference>
<dbReference type="InterPro" id="IPR020103">
    <property type="entry name" value="PsdUridine_synth_cat_dom_sf"/>
</dbReference>
<dbReference type="InterPro" id="IPR050188">
    <property type="entry name" value="RluA_PseudoU_synthase"/>
</dbReference>
<feature type="region of interest" description="Disordered" evidence="3">
    <location>
        <begin position="517"/>
        <end position="536"/>
    </location>
</feature>
<evidence type="ECO:0000256" key="3">
    <source>
        <dbReference type="SAM" id="MobiDB-lite"/>
    </source>
</evidence>
<feature type="region of interest" description="Disordered" evidence="3">
    <location>
        <begin position="429"/>
        <end position="485"/>
    </location>
</feature>
<dbReference type="InterPro" id="IPR006224">
    <property type="entry name" value="PsdUridine_synth_RluA-like_CS"/>
</dbReference>
<reference evidence="5 6" key="1">
    <citation type="submission" date="2021-06" db="EMBL/GenBank/DDBJ databases">
        <authorList>
            <person name="Palmer J.M."/>
        </authorList>
    </citation>
    <scope>NUCLEOTIDE SEQUENCE [LARGE SCALE GENOMIC DNA]</scope>
    <source>
        <strain evidence="5 6">XR_2019</strain>
        <tissue evidence="5">Muscle</tissue>
    </source>
</reference>
<comment type="catalytic activity">
    <reaction evidence="1">
        <text>a uridine in mRNA = a pseudouridine in mRNA</text>
        <dbReference type="Rhea" id="RHEA:56644"/>
        <dbReference type="Rhea" id="RHEA-COMP:14658"/>
        <dbReference type="Rhea" id="RHEA-COMP:14659"/>
        <dbReference type="ChEBI" id="CHEBI:65314"/>
        <dbReference type="ChEBI" id="CHEBI:65315"/>
    </reaction>
</comment>
<feature type="compositionally biased region" description="Basic residues" evidence="3">
    <location>
        <begin position="77"/>
        <end position="89"/>
    </location>
</feature>
<evidence type="ECO:0000256" key="1">
    <source>
        <dbReference type="ARBA" id="ARBA00001166"/>
    </source>
</evidence>
<proteinExistence type="predicted"/>
<evidence type="ECO:0000259" key="4">
    <source>
        <dbReference type="Pfam" id="PF00849"/>
    </source>
</evidence>
<dbReference type="PANTHER" id="PTHR21600">
    <property type="entry name" value="MITOCHONDRIAL RNA PSEUDOURIDINE SYNTHASE"/>
    <property type="match status" value="1"/>
</dbReference>
<name>A0ABV0W5Y9_9TELE</name>
<evidence type="ECO:0000313" key="6">
    <source>
        <dbReference type="Proteomes" id="UP001444071"/>
    </source>
</evidence>
<accession>A0ABV0W5Y9</accession>